<reference evidence="1 2" key="1">
    <citation type="journal article" date="2014" name="BMC Genomics">
        <title>Comparative genomics of the major fungal agents of human and animal Sporotrichosis: Sporothrix schenckii and Sporothrix brasiliensis.</title>
        <authorList>
            <person name="Teixeira M.M."/>
            <person name="de Almeida L.G."/>
            <person name="Kubitschek-Barreira P."/>
            <person name="Alves F.L."/>
            <person name="Kioshima E.S."/>
            <person name="Abadio A.K."/>
            <person name="Fernandes L."/>
            <person name="Derengowski L.S."/>
            <person name="Ferreira K.S."/>
            <person name="Souza R.C."/>
            <person name="Ruiz J.C."/>
            <person name="de Andrade N.C."/>
            <person name="Paes H.C."/>
            <person name="Nicola A.M."/>
            <person name="Albuquerque P."/>
            <person name="Gerber A.L."/>
            <person name="Martins V.P."/>
            <person name="Peconick L.D."/>
            <person name="Neto A.V."/>
            <person name="Chaucanez C.B."/>
            <person name="Silva P.A."/>
            <person name="Cunha O.L."/>
            <person name="de Oliveira F.F."/>
            <person name="dos Santos T.C."/>
            <person name="Barros A.L."/>
            <person name="Soares M.A."/>
            <person name="de Oliveira L.M."/>
            <person name="Marini M.M."/>
            <person name="Villalobos-Duno H."/>
            <person name="Cunha M.M."/>
            <person name="de Hoog S."/>
            <person name="da Silveira J.F."/>
            <person name="Henrissat B."/>
            <person name="Nino-Vega G.A."/>
            <person name="Cisalpino P.S."/>
            <person name="Mora-Montes H.M."/>
            <person name="Almeida S.R."/>
            <person name="Stajich J.E."/>
            <person name="Lopes-Bezerra L.M."/>
            <person name="Vasconcelos A.T."/>
            <person name="Felipe M.S."/>
        </authorList>
    </citation>
    <scope>NUCLEOTIDE SEQUENCE [LARGE SCALE GENOMIC DNA]</scope>
    <source>
        <strain evidence="1 2">1099-18</strain>
    </source>
</reference>
<proteinExistence type="predicted"/>
<name>A0A0F2MHC7_SPOSC</name>
<dbReference type="AlphaFoldDB" id="A0A0F2MHC7"/>
<reference evidence="1 2" key="2">
    <citation type="journal article" date="2015" name="Eukaryot. Cell">
        <title>Asexual propagation of a virulent clone complex in a human and feline outbreak of sporotrichosis.</title>
        <authorList>
            <person name="Teixeira Mde M."/>
            <person name="Rodrigues A.M."/>
            <person name="Tsui C.K."/>
            <person name="de Almeida L.G."/>
            <person name="Van Diepeningen A.D."/>
            <person name="van den Ende B.G."/>
            <person name="Fernandes G.F."/>
            <person name="Kano R."/>
            <person name="Hamelin R.C."/>
            <person name="Lopes-Bezerra L.M."/>
            <person name="Vasconcelos A.T."/>
            <person name="de Hoog S."/>
            <person name="de Camargo Z.P."/>
            <person name="Felipe M.S."/>
        </authorList>
    </citation>
    <scope>NUCLEOTIDE SEQUENCE [LARGE SCALE GENOMIC DNA]</scope>
    <source>
        <strain evidence="1 2">1099-18</strain>
    </source>
</reference>
<evidence type="ECO:0000313" key="1">
    <source>
        <dbReference type="EMBL" id="KJR89027.1"/>
    </source>
</evidence>
<dbReference type="VEuPathDB" id="FungiDB:SPSK_08211"/>
<dbReference type="RefSeq" id="XP_016591703.1">
    <property type="nucleotide sequence ID" value="XM_016734849.1"/>
</dbReference>
<evidence type="ECO:0000313" key="2">
    <source>
        <dbReference type="Proteomes" id="UP000033710"/>
    </source>
</evidence>
<organism evidence="1 2">
    <name type="scientific">Sporothrix schenckii 1099-18</name>
    <dbReference type="NCBI Taxonomy" id="1397361"/>
    <lineage>
        <taxon>Eukaryota</taxon>
        <taxon>Fungi</taxon>
        <taxon>Dikarya</taxon>
        <taxon>Ascomycota</taxon>
        <taxon>Pezizomycotina</taxon>
        <taxon>Sordariomycetes</taxon>
        <taxon>Sordariomycetidae</taxon>
        <taxon>Ophiostomatales</taxon>
        <taxon>Ophiostomataceae</taxon>
        <taxon>Sporothrix</taxon>
    </lineage>
</organism>
<comment type="caution">
    <text evidence="1">The sequence shown here is derived from an EMBL/GenBank/DDBJ whole genome shotgun (WGS) entry which is preliminary data.</text>
</comment>
<protein>
    <submittedName>
        <fullName evidence="1">Uncharacterized protein</fullName>
    </submittedName>
</protein>
<sequence>MLRTTVNVNGGLGFDERCSRRVVVQKCLVTSGNKIQKEQNEGGVGSEIDEEISRLAVWNGSAGVKTLIRWRETAVVW</sequence>
<dbReference type="GeneID" id="27670126"/>
<dbReference type="EMBL" id="AXCR01000004">
    <property type="protein sequence ID" value="KJR89027.1"/>
    <property type="molecule type" value="Genomic_DNA"/>
</dbReference>
<dbReference type="Proteomes" id="UP000033710">
    <property type="component" value="Unassembled WGS sequence"/>
</dbReference>
<accession>A0A0F2MHC7</accession>
<dbReference type="KEGG" id="ssck:SPSK_08211"/>
<gene>
    <name evidence="1" type="ORF">SPSK_08211</name>
</gene>